<protein>
    <submittedName>
        <fullName evidence="2">Uncharacterized protein</fullName>
    </submittedName>
</protein>
<gene>
    <name evidence="2" type="ORF">MEUPH1_LOCUS16904</name>
</gene>
<dbReference type="EMBL" id="CARXXK010000003">
    <property type="protein sequence ID" value="CAI6361756.1"/>
    <property type="molecule type" value="Genomic_DNA"/>
</dbReference>
<organism evidence="2 3">
    <name type="scientific">Macrosiphum euphorbiae</name>
    <name type="common">potato aphid</name>
    <dbReference type="NCBI Taxonomy" id="13131"/>
    <lineage>
        <taxon>Eukaryota</taxon>
        <taxon>Metazoa</taxon>
        <taxon>Ecdysozoa</taxon>
        <taxon>Arthropoda</taxon>
        <taxon>Hexapoda</taxon>
        <taxon>Insecta</taxon>
        <taxon>Pterygota</taxon>
        <taxon>Neoptera</taxon>
        <taxon>Paraneoptera</taxon>
        <taxon>Hemiptera</taxon>
        <taxon>Sternorrhyncha</taxon>
        <taxon>Aphidomorpha</taxon>
        <taxon>Aphidoidea</taxon>
        <taxon>Aphididae</taxon>
        <taxon>Macrosiphini</taxon>
        <taxon>Macrosiphum</taxon>
    </lineage>
</organism>
<proteinExistence type="predicted"/>
<dbReference type="Proteomes" id="UP001160148">
    <property type="component" value="Unassembled WGS sequence"/>
</dbReference>
<accession>A0AAV0X184</accession>
<comment type="caution">
    <text evidence="2">The sequence shown here is derived from an EMBL/GenBank/DDBJ whole genome shotgun (WGS) entry which is preliminary data.</text>
</comment>
<evidence type="ECO:0000313" key="3">
    <source>
        <dbReference type="Proteomes" id="UP001160148"/>
    </source>
</evidence>
<dbReference type="AlphaFoldDB" id="A0AAV0X184"/>
<name>A0AAV0X184_9HEMI</name>
<sequence length="130" mass="15297">MNFNGNMDHEESLANNKYEIKVKEQKQEMKENTVTTPHSMADKQKIQKSSQVVIGAEPEKRQIIKPHGDYTYWQHLAVSLELEVKEYLLWCSTSLEIPEHLKEDWYKLTTAIIKTSESIVKHTNYIKDEF</sequence>
<evidence type="ECO:0000313" key="2">
    <source>
        <dbReference type="EMBL" id="CAI6361756.1"/>
    </source>
</evidence>
<feature type="region of interest" description="Disordered" evidence="1">
    <location>
        <begin position="25"/>
        <end position="49"/>
    </location>
</feature>
<evidence type="ECO:0000256" key="1">
    <source>
        <dbReference type="SAM" id="MobiDB-lite"/>
    </source>
</evidence>
<keyword evidence="3" id="KW-1185">Reference proteome</keyword>
<reference evidence="2 3" key="1">
    <citation type="submission" date="2023-01" db="EMBL/GenBank/DDBJ databases">
        <authorList>
            <person name="Whitehead M."/>
        </authorList>
    </citation>
    <scope>NUCLEOTIDE SEQUENCE [LARGE SCALE GENOMIC DNA]</scope>
</reference>